<organism evidence="1 2">
    <name type="scientific">Thalassomonas actiniarum</name>
    <dbReference type="NCBI Taxonomy" id="485447"/>
    <lineage>
        <taxon>Bacteria</taxon>
        <taxon>Pseudomonadati</taxon>
        <taxon>Pseudomonadota</taxon>
        <taxon>Gammaproteobacteria</taxon>
        <taxon>Alteromonadales</taxon>
        <taxon>Colwelliaceae</taxon>
        <taxon>Thalassomonas</taxon>
    </lineage>
</organism>
<dbReference type="EMBL" id="CP059735">
    <property type="protein sequence ID" value="WDD98802.1"/>
    <property type="molecule type" value="Genomic_DNA"/>
</dbReference>
<dbReference type="RefSeq" id="WP_044834198.1">
    <property type="nucleotide sequence ID" value="NZ_CP059735.1"/>
</dbReference>
<reference evidence="1 2" key="1">
    <citation type="journal article" date="2015" name="Genome Announc.">
        <title>Draft Genome Sequences of Marine Isolates of Thalassomonas viridans and Thalassomonas actiniarum.</title>
        <authorList>
            <person name="Olonade I."/>
            <person name="van Zyl L.J."/>
            <person name="Trindade M."/>
        </authorList>
    </citation>
    <scope>NUCLEOTIDE SEQUENCE [LARGE SCALE GENOMIC DNA]</scope>
    <source>
        <strain evidence="1 2">A5K-106</strain>
    </source>
</reference>
<dbReference type="InterPro" id="IPR022050">
    <property type="entry name" value="T_hemolysin"/>
</dbReference>
<dbReference type="Pfam" id="PF12261">
    <property type="entry name" value="T_hemolysin"/>
    <property type="match status" value="1"/>
</dbReference>
<name>A0AAE9YQG7_9GAMM</name>
<reference evidence="1 2" key="2">
    <citation type="journal article" date="2022" name="Mar. Drugs">
        <title>Bioassay-Guided Fractionation Leads to the Detection of Cholic Acid Generated by the Rare Thalassomonas sp.</title>
        <authorList>
            <person name="Pheiffer F."/>
            <person name="Schneider Y.K."/>
            <person name="Hansen E.H."/>
            <person name="Andersen J.H."/>
            <person name="Isaksson J."/>
            <person name="Busche T."/>
            <person name="R C."/>
            <person name="Kalinowski J."/>
            <person name="Zyl L.V."/>
            <person name="Trindade M."/>
        </authorList>
    </citation>
    <scope>NUCLEOTIDE SEQUENCE [LARGE SCALE GENOMIC DNA]</scope>
    <source>
        <strain evidence="1 2">A5K-106</strain>
    </source>
</reference>
<dbReference type="AlphaFoldDB" id="A0AAE9YQG7"/>
<keyword evidence="2" id="KW-1185">Reference proteome</keyword>
<evidence type="ECO:0000313" key="1">
    <source>
        <dbReference type="EMBL" id="WDD98802.1"/>
    </source>
</evidence>
<evidence type="ECO:0000313" key="2">
    <source>
        <dbReference type="Proteomes" id="UP000032568"/>
    </source>
</evidence>
<gene>
    <name evidence="1" type="ORF">SG35_026835</name>
</gene>
<protein>
    <submittedName>
        <fullName evidence="1">Thermostable hemolysin</fullName>
    </submittedName>
</protein>
<sequence>MKTMASSSIRTIDPGSEDYENIVNLVTESYASIHKADVTPTPDEFVFMQVAESEQENYAGAYGITYPKFNCLFSEQYLDRPVEQIAYEITGDFVDRQHICEIGSFSSFGYKSAAYKLLETLPHILWSKGMRFTLVTLTPIVEKMINKLGYTYHPVGVADITKLSAGQREKWGSYYEHKPVVFLVDILESAKSTLPLQFGRFTIDVIKVNQQISNKLLNVA</sequence>
<dbReference type="KEGG" id="tact:SG35_026835"/>
<dbReference type="Proteomes" id="UP000032568">
    <property type="component" value="Chromosome"/>
</dbReference>
<accession>A0AAE9YQG7</accession>
<proteinExistence type="predicted"/>